<dbReference type="InterPro" id="IPR000780">
    <property type="entry name" value="CheR_MeTrfase"/>
</dbReference>
<dbReference type="Pfam" id="PF13596">
    <property type="entry name" value="PAS_10"/>
    <property type="match status" value="1"/>
</dbReference>
<comment type="catalytic activity">
    <reaction evidence="1">
        <text>ATP + protein L-histidine = ADP + protein N-phospho-L-histidine.</text>
        <dbReference type="EC" id="2.7.13.3"/>
    </reaction>
</comment>
<dbReference type="InterPro" id="IPR022641">
    <property type="entry name" value="CheR_N"/>
</dbReference>
<dbReference type="SMART" id="SM00138">
    <property type="entry name" value="MeTrc"/>
    <property type="match status" value="1"/>
</dbReference>
<dbReference type="Pfam" id="PF07536">
    <property type="entry name" value="HWE_HK"/>
    <property type="match status" value="1"/>
</dbReference>
<reference evidence="12 13" key="1">
    <citation type="submission" date="2021-04" db="EMBL/GenBank/DDBJ databases">
        <authorList>
            <person name="Pira H."/>
            <person name="Risdian C."/>
            <person name="Wink J."/>
        </authorList>
    </citation>
    <scope>NUCLEOTIDE SEQUENCE [LARGE SCALE GENOMIC DNA]</scope>
    <source>
        <strain evidence="12 13">WHA3</strain>
    </source>
</reference>
<dbReference type="Pfam" id="PF08447">
    <property type="entry name" value="PAS_3"/>
    <property type="match status" value="1"/>
</dbReference>
<dbReference type="PANTHER" id="PTHR24422">
    <property type="entry name" value="CHEMOTAXIS PROTEIN METHYLTRANSFERASE"/>
    <property type="match status" value="1"/>
</dbReference>
<protein>
    <recommendedName>
        <fullName evidence="2">histidine kinase</fullName>
        <ecNumber evidence="2">2.7.13.3</ecNumber>
    </recommendedName>
</protein>
<dbReference type="PROSITE" id="PS50123">
    <property type="entry name" value="CHER"/>
    <property type="match status" value="1"/>
</dbReference>
<dbReference type="Pfam" id="PF01739">
    <property type="entry name" value="CheR"/>
    <property type="match status" value="1"/>
</dbReference>
<evidence type="ECO:0000256" key="6">
    <source>
        <dbReference type="ARBA" id="ARBA00022777"/>
    </source>
</evidence>
<dbReference type="PANTHER" id="PTHR24422:SF27">
    <property type="entry name" value="PROTEIN-GLUTAMATE O-METHYLTRANSFERASE"/>
    <property type="match status" value="1"/>
</dbReference>
<evidence type="ECO:0000256" key="2">
    <source>
        <dbReference type="ARBA" id="ARBA00012438"/>
    </source>
</evidence>
<evidence type="ECO:0000313" key="12">
    <source>
        <dbReference type="EMBL" id="MBV7257349.1"/>
    </source>
</evidence>
<dbReference type="Proteomes" id="UP000722336">
    <property type="component" value="Unassembled WGS sequence"/>
</dbReference>
<evidence type="ECO:0000259" key="10">
    <source>
        <dbReference type="PROSITE" id="PS50112"/>
    </source>
</evidence>
<keyword evidence="8" id="KW-0175">Coiled coil</keyword>
<evidence type="ECO:0000256" key="3">
    <source>
        <dbReference type="ARBA" id="ARBA00022553"/>
    </source>
</evidence>
<comment type="caution">
    <text evidence="12">The sequence shown here is derived from an EMBL/GenBank/DDBJ whole genome shotgun (WGS) entry which is preliminary data.</text>
</comment>
<dbReference type="InterPro" id="IPR050903">
    <property type="entry name" value="Bact_Chemotaxis_MeTrfase"/>
</dbReference>
<evidence type="ECO:0000256" key="5">
    <source>
        <dbReference type="ARBA" id="ARBA00022741"/>
    </source>
</evidence>
<dbReference type="SMART" id="SM00911">
    <property type="entry name" value="HWE_HK"/>
    <property type="match status" value="1"/>
</dbReference>
<evidence type="ECO:0000256" key="1">
    <source>
        <dbReference type="ARBA" id="ARBA00000085"/>
    </source>
</evidence>
<evidence type="ECO:0000256" key="9">
    <source>
        <dbReference type="SAM" id="MobiDB-lite"/>
    </source>
</evidence>
<evidence type="ECO:0000313" key="13">
    <source>
        <dbReference type="Proteomes" id="UP000722336"/>
    </source>
</evidence>
<feature type="region of interest" description="Disordered" evidence="9">
    <location>
        <begin position="1"/>
        <end position="33"/>
    </location>
</feature>
<dbReference type="InterPro" id="IPR013655">
    <property type="entry name" value="PAS_fold_3"/>
</dbReference>
<dbReference type="InterPro" id="IPR011102">
    <property type="entry name" value="Sig_transdc_His_kinase_HWE"/>
</dbReference>
<dbReference type="Pfam" id="PF01339">
    <property type="entry name" value="CheB_methylest"/>
    <property type="match status" value="1"/>
</dbReference>
<keyword evidence="6" id="KW-0418">Kinase</keyword>
<evidence type="ECO:0000256" key="7">
    <source>
        <dbReference type="ARBA" id="ARBA00022840"/>
    </source>
</evidence>
<dbReference type="InterPro" id="IPR022642">
    <property type="entry name" value="CheR_C"/>
</dbReference>
<dbReference type="EC" id="2.7.13.3" evidence="2"/>
<dbReference type="Pfam" id="PF03705">
    <property type="entry name" value="CheR_N"/>
    <property type="match status" value="1"/>
</dbReference>
<accession>A0ABS6SG15</accession>
<dbReference type="InterPro" id="IPR000014">
    <property type="entry name" value="PAS"/>
</dbReference>
<dbReference type="InterPro" id="IPR000673">
    <property type="entry name" value="Sig_transdc_resp-reg_Me-estase"/>
</dbReference>
<dbReference type="NCBIfam" id="TIGR00229">
    <property type="entry name" value="sensory_box"/>
    <property type="match status" value="1"/>
</dbReference>
<feature type="domain" description="PAS" evidence="10">
    <location>
        <begin position="699"/>
        <end position="770"/>
    </location>
</feature>
<dbReference type="CDD" id="cd00130">
    <property type="entry name" value="PAS"/>
    <property type="match status" value="1"/>
</dbReference>
<feature type="domain" description="CheR-type methyltransferase" evidence="11">
    <location>
        <begin position="73"/>
        <end position="347"/>
    </location>
</feature>
<keyword evidence="7" id="KW-0067">ATP-binding</keyword>
<keyword evidence="5" id="KW-0547">Nucleotide-binding</keyword>
<gene>
    <name evidence="12" type="ORF">KCG44_11190</name>
</gene>
<evidence type="ECO:0000259" key="11">
    <source>
        <dbReference type="PROSITE" id="PS50123"/>
    </source>
</evidence>
<proteinExistence type="predicted"/>
<sequence length="1015" mass="112255">MRDPVGHGCRWHQRAAGNQGGGRHGIAQDPETARYDGMPVSAIGTGLVDFVRKPEEIVATLCEYFERRGSGDGWDKAAEMVADHVDEMCSALREVIGHDFTGYKQSTVVRRIERRMQVLGTKSAQEYLQRVKDDEDECDALFRDLLINVTRFFRDPEMFDDLKEQVIKPLATRTSTNGEIRIWVPGCSSGEEAYSIAILLADAFRGKAQRPLIQILATDIDESMLAIAREGRYPIAALADIPEDLRDNYTIGRDGFFEISPKVRDLVRFSAHSLVKDPPFSKLDLISCRNLLIYFGDKLQQQVFPIFHYALKPDGHLFLGPSESIGRHENLFAVAKQKSRIFKRREGGPVYPIELPFTIQSPQKKPQAPRRFSGSAQTSLDDTLGYRRIIEHYAPATLIIDADGAIINSNGRLAKYFEFPDASKRSTSAASLARPGLREALPQLVRQAAQTGKRVVARAVNVKAEFGSQTVDVIADPLADDNILLVFKDIAPFEAGDDLELAEMGPADGEVERLQEALQLTRGRLRGTVEELETANEELKSSNEEMMSMNEELQSTNEELTTVNDELKSKVDELVIANSDVRNFFESTKLAVVVLDHNMMVRTFTDAATDIFPLVRSDKGRALANVANSLADDSHLDDVRKVLLGGVAESRTIMSKSGARQWALNVLPYRLPDGTIDGATIVLNDITDILQTKRDLEVERERLKMALRVARIGVWEYHADTGRTILDEGELELFGVTRDETSDIENLMALIHEDDRAAVETSLRKAISGESDYQASFRVNRPDGTVRHLRGLGRLLAGSAQKRMVGVSFDVTPEAKLAEQREYMLSEMNHRVKNLFAVISGFVVGAARKAKSPSQLATDISERIAALGRAHSLTQSHTEMSGIGLADVINGAIEPYEDQADISLTGPDVTLHVDKLTPLALILHEWATNSAKYGAFGASGGDVEISWGHSPSDGLVLTWREKPRLPQDDGDIEAGTGFGSRLIKFSTMQLDGSVDIQKEDGLWTGRLAFPNEQAG</sequence>
<keyword evidence="3" id="KW-0597">Phosphoprotein</keyword>
<evidence type="ECO:0000256" key="8">
    <source>
        <dbReference type="SAM" id="Coils"/>
    </source>
</evidence>
<evidence type="ECO:0000256" key="4">
    <source>
        <dbReference type="ARBA" id="ARBA00022679"/>
    </source>
</evidence>
<dbReference type="CDD" id="cd02440">
    <property type="entry name" value="AdoMet_MTases"/>
    <property type="match status" value="1"/>
</dbReference>
<organism evidence="12 13">
    <name type="scientific">Pacificimonas pallii</name>
    <dbReference type="NCBI Taxonomy" id="2827236"/>
    <lineage>
        <taxon>Bacteria</taxon>
        <taxon>Pseudomonadati</taxon>
        <taxon>Pseudomonadota</taxon>
        <taxon>Alphaproteobacteria</taxon>
        <taxon>Sphingomonadales</taxon>
        <taxon>Sphingosinicellaceae</taxon>
        <taxon>Pacificimonas</taxon>
    </lineage>
</organism>
<dbReference type="PROSITE" id="PS50112">
    <property type="entry name" value="PAS"/>
    <property type="match status" value="1"/>
</dbReference>
<feature type="coiled-coil region" evidence="8">
    <location>
        <begin position="522"/>
        <end position="577"/>
    </location>
</feature>
<dbReference type="EMBL" id="JAGSPA010000003">
    <property type="protein sequence ID" value="MBV7257349.1"/>
    <property type="molecule type" value="Genomic_DNA"/>
</dbReference>
<keyword evidence="13" id="KW-1185">Reference proteome</keyword>
<dbReference type="SMART" id="SM00091">
    <property type="entry name" value="PAS"/>
    <property type="match status" value="3"/>
</dbReference>
<keyword evidence="4" id="KW-0808">Transferase</keyword>
<name>A0ABS6SG15_9SPHN</name>